<dbReference type="Pfam" id="PF23493">
    <property type="entry name" value="CysS_C"/>
    <property type="match status" value="1"/>
</dbReference>
<dbReference type="EC" id="6.1.1.16" evidence="13"/>
<evidence type="ECO:0000313" key="15">
    <source>
        <dbReference type="EMBL" id="HIQ69188.1"/>
    </source>
</evidence>
<keyword evidence="10 13" id="KW-0648">Protein biosynthesis</keyword>
<dbReference type="GO" id="GO:0008270">
    <property type="term" value="F:zinc ion binding"/>
    <property type="evidence" value="ECO:0007669"/>
    <property type="project" value="UniProtKB-UniRule"/>
</dbReference>
<dbReference type="AlphaFoldDB" id="A0A9D0Z552"/>
<evidence type="ECO:0000256" key="6">
    <source>
        <dbReference type="ARBA" id="ARBA00022723"/>
    </source>
</evidence>
<comment type="catalytic activity">
    <reaction evidence="12 13">
        <text>tRNA(Cys) + L-cysteine + ATP = L-cysteinyl-tRNA(Cys) + AMP + diphosphate</text>
        <dbReference type="Rhea" id="RHEA:17773"/>
        <dbReference type="Rhea" id="RHEA-COMP:9661"/>
        <dbReference type="Rhea" id="RHEA-COMP:9679"/>
        <dbReference type="ChEBI" id="CHEBI:30616"/>
        <dbReference type="ChEBI" id="CHEBI:33019"/>
        <dbReference type="ChEBI" id="CHEBI:35235"/>
        <dbReference type="ChEBI" id="CHEBI:78442"/>
        <dbReference type="ChEBI" id="CHEBI:78517"/>
        <dbReference type="ChEBI" id="CHEBI:456215"/>
        <dbReference type="EC" id="6.1.1.16"/>
    </reaction>
</comment>
<evidence type="ECO:0000256" key="1">
    <source>
        <dbReference type="ARBA" id="ARBA00004496"/>
    </source>
</evidence>
<keyword evidence="9 13" id="KW-0067">ATP-binding</keyword>
<evidence type="ECO:0000259" key="14">
    <source>
        <dbReference type="SMART" id="SM00840"/>
    </source>
</evidence>
<proteinExistence type="inferred from homology"/>
<evidence type="ECO:0000256" key="12">
    <source>
        <dbReference type="ARBA" id="ARBA00047398"/>
    </source>
</evidence>
<feature type="short sequence motif" description="'KMSKS' region" evidence="13">
    <location>
        <begin position="279"/>
        <end position="283"/>
    </location>
</feature>
<keyword evidence="8 13" id="KW-0862">Zinc</keyword>
<comment type="similarity">
    <text evidence="2 13">Belongs to the class-I aminoacyl-tRNA synthetase family.</text>
</comment>
<feature type="binding site" evidence="13">
    <location>
        <position position="282"/>
    </location>
    <ligand>
        <name>ATP</name>
        <dbReference type="ChEBI" id="CHEBI:30616"/>
    </ligand>
</feature>
<protein>
    <recommendedName>
        <fullName evidence="13">Cysteine--tRNA ligase</fullName>
        <ecNumber evidence="13">6.1.1.16</ecNumber>
    </recommendedName>
    <alternativeName>
        <fullName evidence="13">Cysteinyl-tRNA synthetase</fullName>
        <shortName evidence="13">CysRS</shortName>
    </alternativeName>
</protein>
<dbReference type="Proteomes" id="UP000886874">
    <property type="component" value="Unassembled WGS sequence"/>
</dbReference>
<name>A0A9D0Z552_9FIRM</name>
<keyword evidence="7 13" id="KW-0547">Nucleotide-binding</keyword>
<comment type="caution">
    <text evidence="15">The sequence shown here is derived from an EMBL/GenBank/DDBJ whole genome shotgun (WGS) entry which is preliminary data.</text>
</comment>
<evidence type="ECO:0000256" key="5">
    <source>
        <dbReference type="ARBA" id="ARBA00022598"/>
    </source>
</evidence>
<evidence type="ECO:0000256" key="11">
    <source>
        <dbReference type="ARBA" id="ARBA00023146"/>
    </source>
</evidence>
<feature type="domain" description="Cysteinyl-tRNA synthetase class Ia DALR" evidence="14">
    <location>
        <begin position="359"/>
        <end position="412"/>
    </location>
</feature>
<dbReference type="InterPro" id="IPR014729">
    <property type="entry name" value="Rossmann-like_a/b/a_fold"/>
</dbReference>
<reference evidence="15" key="1">
    <citation type="submission" date="2020-10" db="EMBL/GenBank/DDBJ databases">
        <authorList>
            <person name="Gilroy R."/>
        </authorList>
    </citation>
    <scope>NUCLEOTIDE SEQUENCE</scope>
    <source>
        <strain evidence="15">ChiSjej2B20-13462</strain>
    </source>
</reference>
<keyword evidence="6 13" id="KW-0479">Metal-binding</keyword>
<dbReference type="Gene3D" id="1.20.120.1910">
    <property type="entry name" value="Cysteine-tRNA ligase, C-terminal anti-codon recognition domain"/>
    <property type="match status" value="1"/>
</dbReference>
<dbReference type="InterPro" id="IPR032678">
    <property type="entry name" value="tRNA-synt_1_cat_dom"/>
</dbReference>
<dbReference type="InterPro" id="IPR015273">
    <property type="entry name" value="Cys-tRNA-synt_Ia_DALR"/>
</dbReference>
<dbReference type="HAMAP" id="MF_00041">
    <property type="entry name" value="Cys_tRNA_synth"/>
    <property type="match status" value="1"/>
</dbReference>
<evidence type="ECO:0000313" key="16">
    <source>
        <dbReference type="Proteomes" id="UP000886874"/>
    </source>
</evidence>
<dbReference type="InterPro" id="IPR024909">
    <property type="entry name" value="Cys-tRNA/MSH_ligase"/>
</dbReference>
<comment type="subunit">
    <text evidence="3 13">Monomer.</text>
</comment>
<dbReference type="GO" id="GO:0004817">
    <property type="term" value="F:cysteine-tRNA ligase activity"/>
    <property type="evidence" value="ECO:0007669"/>
    <property type="project" value="UniProtKB-UniRule"/>
</dbReference>
<keyword evidence="4 13" id="KW-0963">Cytoplasm</keyword>
<comment type="subcellular location">
    <subcellularLocation>
        <location evidence="1 13">Cytoplasm</location>
    </subcellularLocation>
</comment>
<dbReference type="SUPFAM" id="SSF47323">
    <property type="entry name" value="Anticodon-binding domain of a subclass of class I aminoacyl-tRNA synthetases"/>
    <property type="match status" value="1"/>
</dbReference>
<reference evidence="15" key="2">
    <citation type="journal article" date="2021" name="PeerJ">
        <title>Extensive microbial diversity within the chicken gut microbiome revealed by metagenomics and culture.</title>
        <authorList>
            <person name="Gilroy R."/>
            <person name="Ravi A."/>
            <person name="Getino M."/>
            <person name="Pursley I."/>
            <person name="Horton D.L."/>
            <person name="Alikhan N.F."/>
            <person name="Baker D."/>
            <person name="Gharbi K."/>
            <person name="Hall N."/>
            <person name="Watson M."/>
            <person name="Adriaenssens E.M."/>
            <person name="Foster-Nyarko E."/>
            <person name="Jarju S."/>
            <person name="Secka A."/>
            <person name="Antonio M."/>
            <person name="Oren A."/>
            <person name="Chaudhuri R.R."/>
            <person name="La Ragione R."/>
            <person name="Hildebrand F."/>
            <person name="Pallen M.J."/>
        </authorList>
    </citation>
    <scope>NUCLEOTIDE SEQUENCE</scope>
    <source>
        <strain evidence="15">ChiSjej2B20-13462</strain>
    </source>
</reference>
<dbReference type="SMART" id="SM00840">
    <property type="entry name" value="DALR_2"/>
    <property type="match status" value="1"/>
</dbReference>
<sequence length="483" mass="54637">MYLYNSATRKKEEFVPNNPELVKMYTCGPTVYHYAHIGNLRSYIMEDVLEKTLRYLGYPVKRVMNITDVGHLASDADTGEDKMLKGAKRENKSVLEIAKFYTDAFFSDCQKLNIKRPDVVEPATHCIDEYIKIITRLLEKGYAYLAGGNVYFDTSKLERYYIFNDHDMEDLAVGVREGVEEDSNKRNKNDFVLWFTKSKFEDQALKWDSPWGVGYPGWHIECSGISMKHLGEDLDLHCGGIDNAFPHHTNEIAQSESYLGHKWCNYWFHVHHLNTNSGKMSKSKGEFLTVSLLESKGYDPLAYRLFCLQSHYRRNLVFSYENLDNAVVTYGKLVAKIAALNPADPEPVDQAAFDALKEKFTTALSNDLNTSLAITAVYDVLKAKTNDATKLALLGDFDYVLGLDLLAKADKKRKELAAAPKTGAFTILSESGEADPAVEAKIQARQDAKKAKNFAEADRLRDELKAEGIELTDIPGGVRWKRI</sequence>
<evidence type="ECO:0000256" key="8">
    <source>
        <dbReference type="ARBA" id="ARBA00022833"/>
    </source>
</evidence>
<accession>A0A9D0Z552</accession>
<dbReference type="PANTHER" id="PTHR10890:SF3">
    <property type="entry name" value="CYSTEINE--TRNA LIGASE, CYTOPLASMIC"/>
    <property type="match status" value="1"/>
</dbReference>
<dbReference type="Gene3D" id="3.40.50.620">
    <property type="entry name" value="HUPs"/>
    <property type="match status" value="1"/>
</dbReference>
<evidence type="ECO:0000256" key="13">
    <source>
        <dbReference type="HAMAP-Rule" id="MF_00041"/>
    </source>
</evidence>
<dbReference type="PANTHER" id="PTHR10890">
    <property type="entry name" value="CYSTEINYL-TRNA SYNTHETASE"/>
    <property type="match status" value="1"/>
</dbReference>
<gene>
    <name evidence="13" type="primary">cysS</name>
    <name evidence="15" type="ORF">IAA67_02500</name>
</gene>
<evidence type="ECO:0000256" key="10">
    <source>
        <dbReference type="ARBA" id="ARBA00022917"/>
    </source>
</evidence>
<dbReference type="InterPro" id="IPR009080">
    <property type="entry name" value="tRNAsynth_Ia_anticodon-bd"/>
</dbReference>
<dbReference type="EMBL" id="DVFN01000034">
    <property type="protein sequence ID" value="HIQ69188.1"/>
    <property type="molecule type" value="Genomic_DNA"/>
</dbReference>
<dbReference type="GO" id="GO:0005524">
    <property type="term" value="F:ATP binding"/>
    <property type="evidence" value="ECO:0007669"/>
    <property type="project" value="UniProtKB-UniRule"/>
</dbReference>
<feature type="binding site" evidence="13">
    <location>
        <position position="222"/>
    </location>
    <ligand>
        <name>Zn(2+)</name>
        <dbReference type="ChEBI" id="CHEBI:29105"/>
    </ligand>
</feature>
<dbReference type="InterPro" id="IPR056411">
    <property type="entry name" value="CysS_C"/>
</dbReference>
<dbReference type="GO" id="GO:0006423">
    <property type="term" value="P:cysteinyl-tRNA aminoacylation"/>
    <property type="evidence" value="ECO:0007669"/>
    <property type="project" value="UniProtKB-UniRule"/>
</dbReference>
<feature type="short sequence motif" description="'HIGH' region" evidence="13">
    <location>
        <begin position="29"/>
        <end position="39"/>
    </location>
</feature>
<dbReference type="PRINTS" id="PR00983">
    <property type="entry name" value="TRNASYNTHCYS"/>
</dbReference>
<dbReference type="GO" id="GO:0005829">
    <property type="term" value="C:cytosol"/>
    <property type="evidence" value="ECO:0007669"/>
    <property type="project" value="TreeGrafter"/>
</dbReference>
<feature type="binding site" evidence="13">
    <location>
        <position position="251"/>
    </location>
    <ligand>
        <name>Zn(2+)</name>
        <dbReference type="ChEBI" id="CHEBI:29105"/>
    </ligand>
</feature>
<dbReference type="CDD" id="cd00672">
    <property type="entry name" value="CysRS_core"/>
    <property type="match status" value="1"/>
</dbReference>
<evidence type="ECO:0000256" key="2">
    <source>
        <dbReference type="ARBA" id="ARBA00005594"/>
    </source>
</evidence>
<keyword evidence="11 13" id="KW-0030">Aminoacyl-tRNA synthetase</keyword>
<dbReference type="SUPFAM" id="SSF52374">
    <property type="entry name" value="Nucleotidylyl transferase"/>
    <property type="match status" value="1"/>
</dbReference>
<feature type="binding site" evidence="13">
    <location>
        <position position="247"/>
    </location>
    <ligand>
        <name>Zn(2+)</name>
        <dbReference type="ChEBI" id="CHEBI:29105"/>
    </ligand>
</feature>
<evidence type="ECO:0000256" key="9">
    <source>
        <dbReference type="ARBA" id="ARBA00022840"/>
    </source>
</evidence>
<dbReference type="InterPro" id="IPR015803">
    <property type="entry name" value="Cys-tRNA-ligase"/>
</dbReference>
<keyword evidence="5 13" id="KW-0436">Ligase</keyword>
<comment type="cofactor">
    <cofactor evidence="13">
        <name>Zn(2+)</name>
        <dbReference type="ChEBI" id="CHEBI:29105"/>
    </cofactor>
    <text evidence="13">Binds 1 zinc ion per subunit.</text>
</comment>
<dbReference type="NCBIfam" id="TIGR00435">
    <property type="entry name" value="cysS"/>
    <property type="match status" value="1"/>
</dbReference>
<organism evidence="15 16">
    <name type="scientific">Candidatus Avoscillospira stercorigallinarum</name>
    <dbReference type="NCBI Taxonomy" id="2840708"/>
    <lineage>
        <taxon>Bacteria</taxon>
        <taxon>Bacillati</taxon>
        <taxon>Bacillota</taxon>
        <taxon>Clostridia</taxon>
        <taxon>Eubacteriales</taxon>
        <taxon>Oscillospiraceae</taxon>
        <taxon>Oscillospiraceae incertae sedis</taxon>
        <taxon>Candidatus Avoscillospira</taxon>
    </lineage>
</organism>
<evidence type="ECO:0000256" key="4">
    <source>
        <dbReference type="ARBA" id="ARBA00022490"/>
    </source>
</evidence>
<dbReference type="Pfam" id="PF01406">
    <property type="entry name" value="tRNA-synt_1e"/>
    <property type="match status" value="1"/>
</dbReference>
<evidence type="ECO:0000256" key="7">
    <source>
        <dbReference type="ARBA" id="ARBA00022741"/>
    </source>
</evidence>
<evidence type="ECO:0000256" key="3">
    <source>
        <dbReference type="ARBA" id="ARBA00011245"/>
    </source>
</evidence>
<feature type="binding site" evidence="13">
    <location>
        <position position="27"/>
    </location>
    <ligand>
        <name>Zn(2+)</name>
        <dbReference type="ChEBI" id="CHEBI:29105"/>
    </ligand>
</feature>